<accession>A0A420IQG4</accession>
<dbReference type="AlphaFoldDB" id="A0A420IQG4"/>
<sequence>MAGYTYLSEIYTKTESLYRIWPLVDASQSSPTENYRLETYYLFTEKCGLFIESGFQSFPESYKKCETVGNTHRNTVDPISSTTNSEDVEEGHLCDVFFADDYLLRSKKAASGVKDKRSRFPRPFESNESTENSLIWTLLVSRLVFPKDL</sequence>
<gene>
    <name evidence="1" type="ORF">GcC1_069030</name>
</gene>
<name>A0A420IQG4_9PEZI</name>
<proteinExistence type="predicted"/>
<comment type="caution">
    <text evidence="1">The sequence shown here is derived from an EMBL/GenBank/DDBJ whole genome shotgun (WGS) entry which is preliminary data.</text>
</comment>
<dbReference type="EMBL" id="MCBR01006929">
    <property type="protein sequence ID" value="RKF76773.1"/>
    <property type="molecule type" value="Genomic_DNA"/>
</dbReference>
<reference evidence="1 2" key="1">
    <citation type="journal article" date="2018" name="BMC Genomics">
        <title>Comparative genome analyses reveal sequence features reflecting distinct modes of host-adaptation between dicot and monocot powdery mildew.</title>
        <authorList>
            <person name="Wu Y."/>
            <person name="Ma X."/>
            <person name="Pan Z."/>
            <person name="Kale S.D."/>
            <person name="Song Y."/>
            <person name="King H."/>
            <person name="Zhang Q."/>
            <person name="Presley C."/>
            <person name="Deng X."/>
            <person name="Wei C.I."/>
            <person name="Xiao S."/>
        </authorList>
    </citation>
    <scope>NUCLEOTIDE SEQUENCE [LARGE SCALE GENOMIC DNA]</scope>
    <source>
        <strain evidence="1">UCSC1</strain>
    </source>
</reference>
<protein>
    <submittedName>
        <fullName evidence="1">Uncharacterized protein</fullName>
    </submittedName>
</protein>
<dbReference type="Proteomes" id="UP000285405">
    <property type="component" value="Unassembled WGS sequence"/>
</dbReference>
<organism evidence="1 2">
    <name type="scientific">Golovinomyces cichoracearum</name>
    <dbReference type="NCBI Taxonomy" id="62708"/>
    <lineage>
        <taxon>Eukaryota</taxon>
        <taxon>Fungi</taxon>
        <taxon>Dikarya</taxon>
        <taxon>Ascomycota</taxon>
        <taxon>Pezizomycotina</taxon>
        <taxon>Leotiomycetes</taxon>
        <taxon>Erysiphales</taxon>
        <taxon>Erysiphaceae</taxon>
        <taxon>Golovinomyces</taxon>
    </lineage>
</organism>
<evidence type="ECO:0000313" key="1">
    <source>
        <dbReference type="EMBL" id="RKF76773.1"/>
    </source>
</evidence>
<evidence type="ECO:0000313" key="2">
    <source>
        <dbReference type="Proteomes" id="UP000285405"/>
    </source>
</evidence>